<evidence type="ECO:0000313" key="2">
    <source>
        <dbReference type="EMBL" id="KAK1686628.1"/>
    </source>
</evidence>
<feature type="region of interest" description="Disordered" evidence="1">
    <location>
        <begin position="483"/>
        <end position="542"/>
    </location>
</feature>
<feature type="compositionally biased region" description="Pro residues" evidence="1">
    <location>
        <begin position="216"/>
        <end position="232"/>
    </location>
</feature>
<protein>
    <submittedName>
        <fullName evidence="2">Uncharacterized protein</fullName>
    </submittedName>
</protein>
<evidence type="ECO:0000313" key="3">
    <source>
        <dbReference type="Proteomes" id="UP001231189"/>
    </source>
</evidence>
<evidence type="ECO:0000256" key="1">
    <source>
        <dbReference type="SAM" id="MobiDB-lite"/>
    </source>
</evidence>
<dbReference type="PANTHER" id="PTHR33018">
    <property type="entry name" value="OS10G0338966 PROTEIN-RELATED"/>
    <property type="match status" value="1"/>
</dbReference>
<feature type="compositionally biased region" description="Low complexity" evidence="1">
    <location>
        <begin position="507"/>
        <end position="516"/>
    </location>
</feature>
<dbReference type="EMBL" id="JAUUTY010000002">
    <property type="protein sequence ID" value="KAK1686628.1"/>
    <property type="molecule type" value="Genomic_DNA"/>
</dbReference>
<dbReference type="AlphaFoldDB" id="A0AAD8X208"/>
<dbReference type="Proteomes" id="UP001231189">
    <property type="component" value="Unassembled WGS sequence"/>
</dbReference>
<sequence>MATAFRTYKKNLAAQYVEKGKTPDFTGQYEMLKNDWPEFVRQKQSEHFKAISEKNKANAAKKTYNHIMGPGGYRLSEPKWQKMEDDLRQRGIPLGTEGWDPRAKSWWYGHGGSLDPVTGEVCSPKTGFKPTQALIEAMRDAQEGKIKLNRENDALTKALGDPEHVGRVRGMGAIPWKVGFSQENDPYSYRSREAPGLTSPPPSGGGGGSVGGGGSPTPPSRQQTPPPNPPPAGKQTPPLVRLGRVPEPSLKPLPTRPWERSAEEVDAAAAGQHEKWKADMKAKREPEPKPVFSEKEKKWAKSFLSTPSQAEKNMPDDYARELRRQALMLKEKKYLAEKREKKALEEVEKEFESKKSGKRVAQLREQSKQSIPPLIVKAAGPDAELMDPTIISAAAAQGMTLTGAREQAPQIGMTLRAVLGLEEAPISESSWLSSVHAATPCSIRATADNLSGRRCFTSFFLSNSKKFSLFLAVLGLQIELSVAGQPPSEPSPASLRRSPSGRWPAHPAIAGPAPRSSRPPAPLRPPPASGPVLLRPPGPCSAGQRCSFVAKIQI</sequence>
<comment type="caution">
    <text evidence="2">The sequence shown here is derived from an EMBL/GenBank/DDBJ whole genome shotgun (WGS) entry which is preliminary data.</text>
</comment>
<proteinExistence type="predicted"/>
<feature type="compositionally biased region" description="Pro residues" evidence="1">
    <location>
        <begin position="517"/>
        <end position="539"/>
    </location>
</feature>
<feature type="compositionally biased region" description="Gly residues" evidence="1">
    <location>
        <begin position="204"/>
        <end position="215"/>
    </location>
</feature>
<feature type="compositionally biased region" description="Basic and acidic residues" evidence="1">
    <location>
        <begin position="272"/>
        <end position="299"/>
    </location>
</feature>
<gene>
    <name evidence="2" type="ORF">QYE76_047476</name>
</gene>
<keyword evidence="3" id="KW-1185">Reference proteome</keyword>
<organism evidence="2 3">
    <name type="scientific">Lolium multiflorum</name>
    <name type="common">Italian ryegrass</name>
    <name type="synonym">Lolium perenne subsp. multiflorum</name>
    <dbReference type="NCBI Taxonomy" id="4521"/>
    <lineage>
        <taxon>Eukaryota</taxon>
        <taxon>Viridiplantae</taxon>
        <taxon>Streptophyta</taxon>
        <taxon>Embryophyta</taxon>
        <taxon>Tracheophyta</taxon>
        <taxon>Spermatophyta</taxon>
        <taxon>Magnoliopsida</taxon>
        <taxon>Liliopsida</taxon>
        <taxon>Poales</taxon>
        <taxon>Poaceae</taxon>
        <taxon>BOP clade</taxon>
        <taxon>Pooideae</taxon>
        <taxon>Poodae</taxon>
        <taxon>Poeae</taxon>
        <taxon>Poeae Chloroplast Group 2 (Poeae type)</taxon>
        <taxon>Loliodinae</taxon>
        <taxon>Loliinae</taxon>
        <taxon>Lolium</taxon>
    </lineage>
</organism>
<name>A0AAD8X208_LOLMU</name>
<reference evidence="2" key="1">
    <citation type="submission" date="2023-07" db="EMBL/GenBank/DDBJ databases">
        <title>A chromosome-level genome assembly of Lolium multiflorum.</title>
        <authorList>
            <person name="Chen Y."/>
            <person name="Copetti D."/>
            <person name="Kolliker R."/>
            <person name="Studer B."/>
        </authorList>
    </citation>
    <scope>NUCLEOTIDE SEQUENCE</scope>
    <source>
        <strain evidence="2">02402/16</strain>
        <tissue evidence="2">Leaf</tissue>
    </source>
</reference>
<dbReference type="PANTHER" id="PTHR33018:SF34">
    <property type="entry name" value="OS02G0472350 PROTEIN"/>
    <property type="match status" value="1"/>
</dbReference>
<accession>A0AAD8X208</accession>
<feature type="region of interest" description="Disordered" evidence="1">
    <location>
        <begin position="187"/>
        <end position="316"/>
    </location>
</feature>